<keyword evidence="2" id="KW-1133">Transmembrane helix</keyword>
<protein>
    <submittedName>
        <fullName evidence="3">Uncharacterized protein</fullName>
    </submittedName>
</protein>
<feature type="compositionally biased region" description="Acidic residues" evidence="1">
    <location>
        <begin position="132"/>
        <end position="143"/>
    </location>
</feature>
<reference evidence="3 4" key="1">
    <citation type="submission" date="2016-10" db="EMBL/GenBank/DDBJ databases">
        <title>Draft genome sequence of Coniochaeta ligniaria NRRL30616, a lignocellulolytic fungus for bioabatement of inhibitors in plant biomass hydrolysates.</title>
        <authorList>
            <consortium name="DOE Joint Genome Institute"/>
            <person name="Jimenez D.J."/>
            <person name="Hector R.E."/>
            <person name="Riley R."/>
            <person name="Sun H."/>
            <person name="Grigoriev I.V."/>
            <person name="Van Elsas J.D."/>
            <person name="Nichols N.N."/>
        </authorList>
    </citation>
    <scope>NUCLEOTIDE SEQUENCE [LARGE SCALE GENOMIC DNA]</scope>
    <source>
        <strain evidence="3 4">NRRL 30616</strain>
    </source>
</reference>
<feature type="region of interest" description="Disordered" evidence="1">
    <location>
        <begin position="88"/>
        <end position="149"/>
    </location>
</feature>
<name>A0A1J7JL76_9PEZI</name>
<evidence type="ECO:0000313" key="3">
    <source>
        <dbReference type="EMBL" id="OIW30028.1"/>
    </source>
</evidence>
<dbReference type="Proteomes" id="UP000182658">
    <property type="component" value="Unassembled WGS sequence"/>
</dbReference>
<evidence type="ECO:0000256" key="2">
    <source>
        <dbReference type="SAM" id="Phobius"/>
    </source>
</evidence>
<keyword evidence="2" id="KW-0472">Membrane</keyword>
<dbReference type="EMBL" id="KV875097">
    <property type="protein sequence ID" value="OIW30028.1"/>
    <property type="molecule type" value="Genomic_DNA"/>
</dbReference>
<dbReference type="OrthoDB" id="5427070at2759"/>
<keyword evidence="2" id="KW-0812">Transmembrane</keyword>
<feature type="compositionally biased region" description="Basic and acidic residues" evidence="1">
    <location>
        <begin position="108"/>
        <end position="131"/>
    </location>
</feature>
<organism evidence="3 4">
    <name type="scientific">Coniochaeta ligniaria NRRL 30616</name>
    <dbReference type="NCBI Taxonomy" id="1408157"/>
    <lineage>
        <taxon>Eukaryota</taxon>
        <taxon>Fungi</taxon>
        <taxon>Dikarya</taxon>
        <taxon>Ascomycota</taxon>
        <taxon>Pezizomycotina</taxon>
        <taxon>Sordariomycetes</taxon>
        <taxon>Sordariomycetidae</taxon>
        <taxon>Coniochaetales</taxon>
        <taxon>Coniochaetaceae</taxon>
        <taxon>Coniochaeta</taxon>
    </lineage>
</organism>
<feature type="compositionally biased region" description="Acidic residues" evidence="1">
    <location>
        <begin position="88"/>
        <end position="100"/>
    </location>
</feature>
<feature type="transmembrane region" description="Helical" evidence="2">
    <location>
        <begin position="12"/>
        <end position="33"/>
    </location>
</feature>
<dbReference type="AlphaFoldDB" id="A0A1J7JL76"/>
<evidence type="ECO:0000256" key="1">
    <source>
        <dbReference type="SAM" id="MobiDB-lite"/>
    </source>
</evidence>
<evidence type="ECO:0000313" key="4">
    <source>
        <dbReference type="Proteomes" id="UP000182658"/>
    </source>
</evidence>
<dbReference type="STRING" id="1408157.A0A1J7JL76"/>
<gene>
    <name evidence="3" type="ORF">CONLIGDRAFT_680819</name>
</gene>
<accession>A0A1J7JL76</accession>
<dbReference type="InParanoid" id="A0A1J7JL76"/>
<proteinExistence type="predicted"/>
<keyword evidence="4" id="KW-1185">Reference proteome</keyword>
<sequence length="149" mass="16753">MGSTFSVAKTLIIPALISLILYLVLTYLVLPLWTRYRTRYSYNPLPLAPSLDSLSSHTSGLRARIQSVAGRFIVPSAWRRRTDVVSAEDEEEGLDFEDGEELGHVNAGRREAGRDGRGARDDVRRLSRDLEEGFMDDSDEEVEVPARSR</sequence>